<proteinExistence type="predicted"/>
<feature type="region of interest" description="Disordered" evidence="1">
    <location>
        <begin position="339"/>
        <end position="411"/>
    </location>
</feature>
<feature type="compositionally biased region" description="Pro residues" evidence="1">
    <location>
        <begin position="275"/>
        <end position="287"/>
    </location>
</feature>
<sequence length="411" mass="43593">MGETGMVVEQTGNTVAYGRAAQELALRRSEFDLAVHLGYVRTVRAPTGGRPRVPKEEIDRLRAEPGFPADLRECVSTVGTAQAAELAGISPERFTRLARTGHFSPVAYYLNRYRAVVWLYLAREVVDGAARHRDLLTGRAPADLRDRLKAGEDSRPRRWRARHRRLLLDRAADAWGSAAVLASFLAPLQVAELVPDVYERLHLDRLRPAPPHGHPESPAARGVADRLLVADDPAEVADLRARLAEAIRTARAHHPAPRPGTAEANRVAASTTPRAPAPPEAATPAPRPASSSQAAACAPSPSAHASPVRRSVPGRGPSPVRSGMVEEAVPVSADTGAAAAAAAPPLPVKAGRRAGRGVADGRGPHRSRRRPAPKAPAAPPGHTVPPTPGGRRGASRTGLLARLGLRRPRVG</sequence>
<dbReference type="EMBL" id="ASHX02000001">
    <property type="protein sequence ID" value="OEJ93244.1"/>
    <property type="molecule type" value="Genomic_DNA"/>
</dbReference>
<dbReference type="Pfam" id="PF19934">
    <property type="entry name" value="DUF6397"/>
    <property type="match status" value="1"/>
</dbReference>
<evidence type="ECO:0000256" key="1">
    <source>
        <dbReference type="SAM" id="MobiDB-lite"/>
    </source>
</evidence>
<evidence type="ECO:0000313" key="2">
    <source>
        <dbReference type="EMBL" id="OEJ93244.1"/>
    </source>
</evidence>
<dbReference type="STRING" id="1306406.J116_000835"/>
<evidence type="ECO:0000313" key="3">
    <source>
        <dbReference type="Proteomes" id="UP000095329"/>
    </source>
</evidence>
<protein>
    <submittedName>
        <fullName evidence="2">Uncharacterized protein</fullName>
    </submittedName>
</protein>
<feature type="compositionally biased region" description="Low complexity" evidence="1">
    <location>
        <begin position="288"/>
        <end position="311"/>
    </location>
</feature>
<dbReference type="InterPro" id="IPR045652">
    <property type="entry name" value="DUF6397"/>
</dbReference>
<keyword evidence="3" id="KW-1185">Reference proteome</keyword>
<name>A0A1D3DLP0_9ACTN</name>
<accession>A0A1D3DLP0</accession>
<feature type="compositionally biased region" description="Pro residues" evidence="1">
    <location>
        <begin position="373"/>
        <end position="388"/>
    </location>
</feature>
<reference evidence="2 3" key="1">
    <citation type="journal article" date="2013" name="Genome Announc.">
        <title>Genome Sequence of Streptomyces violaceusniger Strain SPC6, a Halotolerant Streptomycete That Exhibits Rapid Growth and Development.</title>
        <authorList>
            <person name="Chen X."/>
            <person name="Zhang B."/>
            <person name="Zhang W."/>
            <person name="Wu X."/>
            <person name="Zhang M."/>
            <person name="Chen T."/>
            <person name="Liu G."/>
            <person name="Dyson P."/>
        </authorList>
    </citation>
    <scope>NUCLEOTIDE SEQUENCE [LARGE SCALE GENOMIC DNA]</scope>
    <source>
        <strain evidence="2 3">SPC6</strain>
    </source>
</reference>
<dbReference type="AlphaFoldDB" id="A0A1D3DLP0"/>
<dbReference type="Proteomes" id="UP000095329">
    <property type="component" value="Unassembled WGS sequence"/>
</dbReference>
<feature type="region of interest" description="Disordered" evidence="1">
    <location>
        <begin position="250"/>
        <end position="322"/>
    </location>
</feature>
<organism evidence="2 3">
    <name type="scientific">Streptomyces thermolilacinus SPC6</name>
    <dbReference type="NCBI Taxonomy" id="1306406"/>
    <lineage>
        <taxon>Bacteria</taxon>
        <taxon>Bacillati</taxon>
        <taxon>Actinomycetota</taxon>
        <taxon>Actinomycetes</taxon>
        <taxon>Kitasatosporales</taxon>
        <taxon>Streptomycetaceae</taxon>
        <taxon>Streptomyces</taxon>
    </lineage>
</organism>
<comment type="caution">
    <text evidence="2">The sequence shown here is derived from an EMBL/GenBank/DDBJ whole genome shotgun (WGS) entry which is preliminary data.</text>
</comment>
<gene>
    <name evidence="2" type="ORF">J116_000835</name>
</gene>